<feature type="compositionally biased region" description="Basic residues" evidence="1">
    <location>
        <begin position="409"/>
        <end position="419"/>
    </location>
</feature>
<reference evidence="3 4" key="1">
    <citation type="submission" date="2019-03" db="EMBL/GenBank/DDBJ databases">
        <title>Genomic Encyclopedia of Type Strains, Phase IV (KMG-IV): sequencing the most valuable type-strain genomes for metagenomic binning, comparative biology and taxonomic classification.</title>
        <authorList>
            <person name="Goeker M."/>
        </authorList>
    </citation>
    <scope>NUCLEOTIDE SEQUENCE [LARGE SCALE GENOMIC DNA]</scope>
    <source>
        <strain evidence="3 4">DSM 45765</strain>
    </source>
</reference>
<evidence type="ECO:0000259" key="2">
    <source>
        <dbReference type="Pfam" id="PF04230"/>
    </source>
</evidence>
<keyword evidence="4" id="KW-1185">Reference proteome</keyword>
<evidence type="ECO:0000313" key="4">
    <source>
        <dbReference type="Proteomes" id="UP000294911"/>
    </source>
</evidence>
<dbReference type="EMBL" id="SLXQ01000001">
    <property type="protein sequence ID" value="TCP57006.1"/>
    <property type="molecule type" value="Genomic_DNA"/>
</dbReference>
<sequence>MLEAPSSRYYLVAPAGVPNYGDELITAGWLRHLAWTAPDAQVLVDTHSPGQAAVLLGDLHPRVRFVDTLWQLCAAAPSEQPWEIAAWVREVINHPGMLARLHHGIAALRGADVLHLLGGGYLNAIWPRHIGLVAGVVEAARFSGGRTAMTGQGLVPVDSTAERLIRALAARFDIVDVRDTPSAELLGLGPAEYRLDDAFLALDDGWIDSSPEHPEVMLCLQSDLLEDGAAKLAGLALDTLRAWEVPPSSVGVVEGIPRVDREVFALFEHELRGARFYPFCDIWDRGLPARPGQTWLSTRFHVHLGAAMAGAGGVALSVRPDYYTTKHRSLTELGTGWTLHEDLDVIPERPVGGGFAEEFRSTARAAKDELAGRVYAPVIRPEPQDPAPQEDGSAENGATASQEGQAAPARRRWGRRAAR</sequence>
<dbReference type="AlphaFoldDB" id="A0A4V2SV84"/>
<accession>A0A4V2SV84</accession>
<dbReference type="Pfam" id="PF04230">
    <property type="entry name" value="PS_pyruv_trans"/>
    <property type="match status" value="1"/>
</dbReference>
<evidence type="ECO:0000313" key="3">
    <source>
        <dbReference type="EMBL" id="TCP57006.1"/>
    </source>
</evidence>
<dbReference type="InterPro" id="IPR007345">
    <property type="entry name" value="Polysacch_pyruvyl_Trfase"/>
</dbReference>
<organism evidence="3 4">
    <name type="scientific">Tamaricihabitans halophyticus</name>
    <dbReference type="NCBI Taxonomy" id="1262583"/>
    <lineage>
        <taxon>Bacteria</taxon>
        <taxon>Bacillati</taxon>
        <taxon>Actinomycetota</taxon>
        <taxon>Actinomycetes</taxon>
        <taxon>Pseudonocardiales</taxon>
        <taxon>Pseudonocardiaceae</taxon>
        <taxon>Tamaricihabitans</taxon>
    </lineage>
</organism>
<name>A0A4V2SV84_9PSEU</name>
<comment type="caution">
    <text evidence="3">The sequence shown here is derived from an EMBL/GenBank/DDBJ whole genome shotgun (WGS) entry which is preliminary data.</text>
</comment>
<keyword evidence="3" id="KW-0808">Transferase</keyword>
<dbReference type="GO" id="GO:0016740">
    <property type="term" value="F:transferase activity"/>
    <property type="evidence" value="ECO:0007669"/>
    <property type="project" value="UniProtKB-KW"/>
</dbReference>
<gene>
    <name evidence="3" type="ORF">EV191_101958</name>
</gene>
<proteinExistence type="predicted"/>
<dbReference type="Proteomes" id="UP000294911">
    <property type="component" value="Unassembled WGS sequence"/>
</dbReference>
<feature type="region of interest" description="Disordered" evidence="1">
    <location>
        <begin position="373"/>
        <end position="419"/>
    </location>
</feature>
<feature type="domain" description="Polysaccharide pyruvyl transferase" evidence="2">
    <location>
        <begin position="19"/>
        <end position="202"/>
    </location>
</feature>
<protein>
    <submittedName>
        <fullName evidence="3">Polysaccharide pyruvyl transferase WcaK-like protein</fullName>
    </submittedName>
</protein>
<dbReference type="OrthoDB" id="8444043at2"/>
<dbReference type="RefSeq" id="WP_132875534.1">
    <property type="nucleotide sequence ID" value="NZ_SLXQ01000001.1"/>
</dbReference>
<evidence type="ECO:0000256" key="1">
    <source>
        <dbReference type="SAM" id="MobiDB-lite"/>
    </source>
</evidence>